<evidence type="ECO:0000256" key="4">
    <source>
        <dbReference type="ARBA" id="ARBA00032976"/>
    </source>
</evidence>
<proteinExistence type="inferred from homology"/>
<dbReference type="SUPFAM" id="SSF88713">
    <property type="entry name" value="Glycoside hydrolase/deacetylase"/>
    <property type="match status" value="1"/>
</dbReference>
<comment type="similarity">
    <text evidence="2">Belongs to the polysaccharide deacetylase family.</text>
</comment>
<evidence type="ECO:0000256" key="1">
    <source>
        <dbReference type="ARBA" id="ARBA00003236"/>
    </source>
</evidence>
<gene>
    <name evidence="6" type="ORF">IAI60_02625</name>
</gene>
<evidence type="ECO:0000259" key="5">
    <source>
        <dbReference type="PROSITE" id="PS51677"/>
    </source>
</evidence>
<accession>A0ABS3K7P7</accession>
<keyword evidence="7" id="KW-1185">Reference proteome</keyword>
<evidence type="ECO:0000256" key="3">
    <source>
        <dbReference type="ARBA" id="ARBA00020071"/>
    </source>
</evidence>
<protein>
    <recommendedName>
        <fullName evidence="3">Chitooligosaccharide deacetylase</fullName>
    </recommendedName>
    <alternativeName>
        <fullName evidence="4">Nodulation protein B</fullName>
    </alternativeName>
</protein>
<feature type="domain" description="NodB homology" evidence="5">
    <location>
        <begin position="45"/>
        <end position="258"/>
    </location>
</feature>
<dbReference type="InterPro" id="IPR011330">
    <property type="entry name" value="Glyco_hydro/deAcase_b/a-brl"/>
</dbReference>
<name>A0ABS3K7P7_9PROT</name>
<evidence type="ECO:0000313" key="6">
    <source>
        <dbReference type="EMBL" id="MBO1073501.1"/>
    </source>
</evidence>
<dbReference type="Pfam" id="PF01522">
    <property type="entry name" value="Polysacc_deac_1"/>
    <property type="match status" value="1"/>
</dbReference>
<organism evidence="6 7">
    <name type="scientific">Roseomonas marmotae</name>
    <dbReference type="NCBI Taxonomy" id="2768161"/>
    <lineage>
        <taxon>Bacteria</taxon>
        <taxon>Pseudomonadati</taxon>
        <taxon>Pseudomonadota</taxon>
        <taxon>Alphaproteobacteria</taxon>
        <taxon>Acetobacterales</taxon>
        <taxon>Roseomonadaceae</taxon>
        <taxon>Roseomonas</taxon>
    </lineage>
</organism>
<dbReference type="PANTHER" id="PTHR43123">
    <property type="entry name" value="POLYSACCHARIDE DEACETYLASE-RELATED"/>
    <property type="match status" value="1"/>
</dbReference>
<evidence type="ECO:0000256" key="2">
    <source>
        <dbReference type="ARBA" id="ARBA00010973"/>
    </source>
</evidence>
<dbReference type="PROSITE" id="PS51677">
    <property type="entry name" value="NODB"/>
    <property type="match status" value="1"/>
</dbReference>
<dbReference type="RefSeq" id="WP_207445119.1">
    <property type="nucleotide sequence ID" value="NZ_CP061091.1"/>
</dbReference>
<dbReference type="CDD" id="cd10916">
    <property type="entry name" value="CE4_PuuE_HpPgdA_like"/>
    <property type="match status" value="1"/>
</dbReference>
<dbReference type="EMBL" id="JACTNF010000002">
    <property type="protein sequence ID" value="MBO1073501.1"/>
    <property type="molecule type" value="Genomic_DNA"/>
</dbReference>
<comment type="function">
    <text evidence="1">Is involved in generating a small heat-stable compound (Nod), an acylated oligomer of N-acetylglucosamine, that stimulates mitosis in various plant protoplasts.</text>
</comment>
<dbReference type="PANTHER" id="PTHR43123:SF1">
    <property type="entry name" value="POLYSACCHARIDE DEACETYLASE-RELATED"/>
    <property type="match status" value="1"/>
</dbReference>
<dbReference type="Proteomes" id="UP001518990">
    <property type="component" value="Unassembled WGS sequence"/>
</dbReference>
<evidence type="ECO:0000313" key="7">
    <source>
        <dbReference type="Proteomes" id="UP001518990"/>
    </source>
</evidence>
<dbReference type="Gene3D" id="3.20.20.370">
    <property type="entry name" value="Glycoside hydrolase/deacetylase"/>
    <property type="match status" value="1"/>
</dbReference>
<reference evidence="6 7" key="1">
    <citation type="submission" date="2020-09" db="EMBL/GenBank/DDBJ databases">
        <title>Roseomonas.</title>
        <authorList>
            <person name="Zhu W."/>
        </authorList>
    </citation>
    <scope>NUCLEOTIDE SEQUENCE [LARGE SCALE GENOMIC DNA]</scope>
    <source>
        <strain evidence="6 7">1311</strain>
    </source>
</reference>
<dbReference type="InterPro" id="IPR002509">
    <property type="entry name" value="NODB_dom"/>
</dbReference>
<comment type="caution">
    <text evidence="6">The sequence shown here is derived from an EMBL/GenBank/DDBJ whole genome shotgun (WGS) entry which is preliminary data.</text>
</comment>
<sequence>MPKFEAWPNGARIAVAVTVMYETWSEGKAPSYSVQATHLKPGAEDLAGAAWATYGGRVGVWRIIRTLDRLGVPATFFTNARCAELYPESVKQITRSGHDIGGHAYYQDQLLAYMSPEEERSTIRRCIDILGEHSGQQPTGWLSPVLAFTRNTPDFLAEAGLKWHADVTYIDLPHRIQTKHGVLAAVPNSDFTDNRVLRSSTLDLYDVHKTTFDYMYQNEPMGLLALTLHCQFGGRPMVIAAFEKLIRYISQFPGVWFARHGELAQWALDAELDEHSYASRFFS</sequence>